<dbReference type="GO" id="GO:0016787">
    <property type="term" value="F:hydrolase activity"/>
    <property type="evidence" value="ECO:0007669"/>
    <property type="project" value="InterPro"/>
</dbReference>
<sequence>MKKRRIFITGDTHVRKDIQKLSAENFAAGNELCKDDLLIICGDAGIVWVNEERDRELIEWYDSCPWTTVYCDGNHEGFARLQEYPETWFHGARAHQIGASVYHILRGEIMELEDGRTFLFFGGAFSQDIEFRTKDYNWFERELPVQSEVDNCMRNLERYKFSVDYCITHDVPTRFNMQMGYPGVLPYMLTYYGPEYINIHAVLDNIYEMTTFRKWFAGHYHVNRTMYGKAPVQILYDEIVELT</sequence>
<dbReference type="EMBL" id="DXEK01000078">
    <property type="protein sequence ID" value="HIX76901.1"/>
    <property type="molecule type" value="Genomic_DNA"/>
</dbReference>
<dbReference type="Gene3D" id="3.60.21.10">
    <property type="match status" value="1"/>
</dbReference>
<dbReference type="Pfam" id="PF00149">
    <property type="entry name" value="Metallophos"/>
    <property type="match status" value="1"/>
</dbReference>
<dbReference type="Proteomes" id="UP000886890">
    <property type="component" value="Unassembled WGS sequence"/>
</dbReference>
<dbReference type="InterPro" id="IPR004843">
    <property type="entry name" value="Calcineurin-like_PHP"/>
</dbReference>
<dbReference type="InterPro" id="IPR029052">
    <property type="entry name" value="Metallo-depent_PP-like"/>
</dbReference>
<evidence type="ECO:0000313" key="3">
    <source>
        <dbReference type="Proteomes" id="UP000886890"/>
    </source>
</evidence>
<reference evidence="2" key="1">
    <citation type="journal article" date="2021" name="PeerJ">
        <title>Extensive microbial diversity within the chicken gut microbiome revealed by metagenomics and culture.</title>
        <authorList>
            <person name="Gilroy R."/>
            <person name="Ravi A."/>
            <person name="Getino M."/>
            <person name="Pursley I."/>
            <person name="Horton D.L."/>
            <person name="Alikhan N.F."/>
            <person name="Baker D."/>
            <person name="Gharbi K."/>
            <person name="Hall N."/>
            <person name="Watson M."/>
            <person name="Adriaenssens E.M."/>
            <person name="Foster-Nyarko E."/>
            <person name="Jarju S."/>
            <person name="Secka A."/>
            <person name="Antonio M."/>
            <person name="Oren A."/>
            <person name="Chaudhuri R.R."/>
            <person name="La Ragione R."/>
            <person name="Hildebrand F."/>
            <person name="Pallen M.J."/>
        </authorList>
    </citation>
    <scope>NUCLEOTIDE SEQUENCE</scope>
    <source>
        <strain evidence="2">CHK183-1962</strain>
    </source>
</reference>
<accession>A0A9D2BI14</accession>
<evidence type="ECO:0000259" key="1">
    <source>
        <dbReference type="Pfam" id="PF00149"/>
    </source>
</evidence>
<protein>
    <submittedName>
        <fullName evidence="2">Metallophosphoesterase</fullName>
    </submittedName>
</protein>
<dbReference type="SUPFAM" id="SSF56300">
    <property type="entry name" value="Metallo-dependent phosphatases"/>
    <property type="match status" value="1"/>
</dbReference>
<reference evidence="2" key="2">
    <citation type="submission" date="2021-04" db="EMBL/GenBank/DDBJ databases">
        <authorList>
            <person name="Gilroy R."/>
        </authorList>
    </citation>
    <scope>NUCLEOTIDE SEQUENCE</scope>
    <source>
        <strain evidence="2">CHK183-1962</strain>
    </source>
</reference>
<evidence type="ECO:0000313" key="2">
    <source>
        <dbReference type="EMBL" id="HIX76901.1"/>
    </source>
</evidence>
<name>A0A9D2BI14_9FIRM</name>
<organism evidence="2 3">
    <name type="scientific">Candidatus Fusicatenibacter merdavium</name>
    <dbReference type="NCBI Taxonomy" id="2838600"/>
    <lineage>
        <taxon>Bacteria</taxon>
        <taxon>Bacillati</taxon>
        <taxon>Bacillota</taxon>
        <taxon>Clostridia</taxon>
        <taxon>Lachnospirales</taxon>
        <taxon>Lachnospiraceae</taxon>
        <taxon>Fusicatenibacter</taxon>
    </lineage>
</organism>
<gene>
    <name evidence="2" type="ORF">H9734_04800</name>
</gene>
<comment type="caution">
    <text evidence="2">The sequence shown here is derived from an EMBL/GenBank/DDBJ whole genome shotgun (WGS) entry which is preliminary data.</text>
</comment>
<feature type="domain" description="Calcineurin-like phosphoesterase" evidence="1">
    <location>
        <begin position="5"/>
        <end position="197"/>
    </location>
</feature>
<dbReference type="AlphaFoldDB" id="A0A9D2BI14"/>
<proteinExistence type="predicted"/>